<dbReference type="Proteomes" id="UP000579812">
    <property type="component" value="Unassembled WGS sequence"/>
</dbReference>
<gene>
    <name evidence="1" type="ORF">G5714_023753</name>
</gene>
<organism evidence="1 2">
    <name type="scientific">Onychostoma macrolepis</name>
    <dbReference type="NCBI Taxonomy" id="369639"/>
    <lineage>
        <taxon>Eukaryota</taxon>
        <taxon>Metazoa</taxon>
        <taxon>Chordata</taxon>
        <taxon>Craniata</taxon>
        <taxon>Vertebrata</taxon>
        <taxon>Euteleostomi</taxon>
        <taxon>Actinopterygii</taxon>
        <taxon>Neopterygii</taxon>
        <taxon>Teleostei</taxon>
        <taxon>Ostariophysi</taxon>
        <taxon>Cypriniformes</taxon>
        <taxon>Cyprinidae</taxon>
        <taxon>Acrossocheilinae</taxon>
        <taxon>Onychostoma</taxon>
    </lineage>
</organism>
<dbReference type="AlphaFoldDB" id="A0A7J6BM55"/>
<sequence>MESFLISKEDRQVDNITAAEVTSVYHSVQHAQSYRSSDCGSKLAPVIFLDSEIAKKMSCGRMKAASRVTDVLAPSSVESCLRELRTSLVQLPDLIKWEIQVKNNFGYSCKTFYSYALKQKALLEAAHSNKKYKFRNK</sequence>
<name>A0A7J6BM55_9TELE</name>
<accession>A0A7J6BM55</accession>
<keyword evidence="2" id="KW-1185">Reference proteome</keyword>
<reference evidence="1 2" key="1">
    <citation type="submission" date="2020-04" db="EMBL/GenBank/DDBJ databases">
        <title>Chromosome-level genome assembly of a cyprinid fish Onychostoma macrolepis by integration of Nanopore Sequencing, Bionano and Hi-C technology.</title>
        <authorList>
            <person name="Wang D."/>
        </authorList>
    </citation>
    <scope>NUCLEOTIDE SEQUENCE [LARGE SCALE GENOMIC DNA]</scope>
    <source>
        <strain evidence="1">SWU-2019</strain>
        <tissue evidence="1">Muscle</tissue>
    </source>
</reference>
<proteinExistence type="predicted"/>
<dbReference type="EMBL" id="JAAMOB010000024">
    <property type="protein sequence ID" value="KAF4096150.1"/>
    <property type="molecule type" value="Genomic_DNA"/>
</dbReference>
<evidence type="ECO:0000313" key="2">
    <source>
        <dbReference type="Proteomes" id="UP000579812"/>
    </source>
</evidence>
<comment type="caution">
    <text evidence="1">The sequence shown here is derived from an EMBL/GenBank/DDBJ whole genome shotgun (WGS) entry which is preliminary data.</text>
</comment>
<evidence type="ECO:0000313" key="1">
    <source>
        <dbReference type="EMBL" id="KAF4096150.1"/>
    </source>
</evidence>
<protein>
    <submittedName>
        <fullName evidence="1">Uncharacterized protein</fullName>
    </submittedName>
</protein>